<accession>A0ABW0W7T0</accession>
<reference evidence="3" key="1">
    <citation type="journal article" date="2019" name="Int. J. Syst. Evol. Microbiol.">
        <title>The Global Catalogue of Microorganisms (GCM) 10K type strain sequencing project: providing services to taxonomists for standard genome sequencing and annotation.</title>
        <authorList>
            <consortium name="The Broad Institute Genomics Platform"/>
            <consortium name="The Broad Institute Genome Sequencing Center for Infectious Disease"/>
            <person name="Wu L."/>
            <person name="Ma J."/>
        </authorList>
    </citation>
    <scope>NUCLEOTIDE SEQUENCE [LARGE SCALE GENOMIC DNA]</scope>
    <source>
        <strain evidence="3">CGMCC 1.3240</strain>
    </source>
</reference>
<dbReference type="Proteomes" id="UP001596047">
    <property type="component" value="Unassembled WGS sequence"/>
</dbReference>
<comment type="caution">
    <text evidence="2">The sequence shown here is derived from an EMBL/GenBank/DDBJ whole genome shotgun (WGS) entry which is preliminary data.</text>
</comment>
<name>A0ABW0W7T0_9BACL</name>
<evidence type="ECO:0000313" key="2">
    <source>
        <dbReference type="EMBL" id="MFC5652405.1"/>
    </source>
</evidence>
<organism evidence="2 3">
    <name type="scientific">Paenibacillus solisilvae</name>
    <dbReference type="NCBI Taxonomy" id="2486751"/>
    <lineage>
        <taxon>Bacteria</taxon>
        <taxon>Bacillati</taxon>
        <taxon>Bacillota</taxon>
        <taxon>Bacilli</taxon>
        <taxon>Bacillales</taxon>
        <taxon>Paenibacillaceae</taxon>
        <taxon>Paenibacillus</taxon>
    </lineage>
</organism>
<feature type="compositionally biased region" description="Low complexity" evidence="1">
    <location>
        <begin position="1"/>
        <end position="13"/>
    </location>
</feature>
<feature type="region of interest" description="Disordered" evidence="1">
    <location>
        <begin position="1"/>
        <end position="41"/>
    </location>
</feature>
<sequence length="68" mass="7309">MRVAAAAASAKDALPLRGAGDRQAELNPSAQRSLKAAARAGRLNPRSWDEEGLVQVRRIRLESGSDRL</sequence>
<proteinExistence type="predicted"/>
<protein>
    <submittedName>
        <fullName evidence="2">Uncharacterized protein</fullName>
    </submittedName>
</protein>
<evidence type="ECO:0000313" key="3">
    <source>
        <dbReference type="Proteomes" id="UP001596047"/>
    </source>
</evidence>
<dbReference type="RefSeq" id="WP_379191043.1">
    <property type="nucleotide sequence ID" value="NZ_JBHSOW010000096.1"/>
</dbReference>
<gene>
    <name evidence="2" type="ORF">ACFPYJ_25475</name>
</gene>
<dbReference type="EMBL" id="JBHSOW010000096">
    <property type="protein sequence ID" value="MFC5652405.1"/>
    <property type="molecule type" value="Genomic_DNA"/>
</dbReference>
<keyword evidence="3" id="KW-1185">Reference proteome</keyword>
<evidence type="ECO:0000256" key="1">
    <source>
        <dbReference type="SAM" id="MobiDB-lite"/>
    </source>
</evidence>